<evidence type="ECO:0000256" key="1">
    <source>
        <dbReference type="ARBA" id="ARBA00001968"/>
    </source>
</evidence>
<dbReference type="InterPro" id="IPR036704">
    <property type="entry name" value="RraA/RraA-like_sf"/>
</dbReference>
<evidence type="ECO:0000313" key="6">
    <source>
        <dbReference type="Proteomes" id="UP001191082"/>
    </source>
</evidence>
<comment type="cofactor">
    <cofactor evidence="1">
        <name>a divalent metal cation</name>
        <dbReference type="ChEBI" id="CHEBI:60240"/>
    </cofactor>
</comment>
<evidence type="ECO:0000256" key="2">
    <source>
        <dbReference type="ARBA" id="ARBA00016549"/>
    </source>
</evidence>
<evidence type="ECO:0000256" key="3">
    <source>
        <dbReference type="ARBA" id="ARBA00029596"/>
    </source>
</evidence>
<dbReference type="CDD" id="cd16841">
    <property type="entry name" value="RraA_family"/>
    <property type="match status" value="1"/>
</dbReference>
<name>A0ABY2X0K5_9RHOB</name>
<evidence type="ECO:0000313" key="5">
    <source>
        <dbReference type="EMBL" id="TMV08375.1"/>
    </source>
</evidence>
<keyword evidence="6" id="KW-1185">Reference proteome</keyword>
<proteinExistence type="predicted"/>
<evidence type="ECO:0000256" key="4">
    <source>
        <dbReference type="ARBA" id="ARBA00030169"/>
    </source>
</evidence>
<dbReference type="NCBIfam" id="NF006731">
    <property type="entry name" value="PRK09262.1"/>
    <property type="match status" value="1"/>
</dbReference>
<protein>
    <recommendedName>
        <fullName evidence="2">Putative 4-hydroxy-4-methyl-2-oxoglutarate aldolase</fullName>
    </recommendedName>
    <alternativeName>
        <fullName evidence="3">Regulator of ribonuclease activity homolog</fullName>
    </alternativeName>
    <alternativeName>
        <fullName evidence="4">RraA-like protein</fullName>
    </alternativeName>
</protein>
<dbReference type="RefSeq" id="WP_138865766.1">
    <property type="nucleotide sequence ID" value="NZ_VCPC01000006.1"/>
</dbReference>
<gene>
    <name evidence="5" type="ORF">FGK64_20655</name>
</gene>
<dbReference type="EMBL" id="VCPC01000006">
    <property type="protein sequence ID" value="TMV08375.1"/>
    <property type="molecule type" value="Genomic_DNA"/>
</dbReference>
<sequence length="238" mass="25028">MTLTPIAYTQIPRLDKSLISRASKSTVADLHEGLGAIASRQGLMHTGMRPVWTGAKICGQAVTSYNYPGDNLLLHVAAKLAEPGDVIVATNGGSAQGALWGDMITYYAQKKGIAGAVIDGAARDTGKLREMAFPVFSTAIAVSHPEKRGPGSVNVPMVVAGVTVNPGDLIVADDDGVLVIPPELVAPAVENAEARAAKEEAFRSKLDDGSSMYELLGLQKDVEACGLQMVENTWRDAQ</sequence>
<reference evidence="5 6" key="1">
    <citation type="submission" date="2019-05" db="EMBL/GenBank/DDBJ databases">
        <title>Marivita sp. nov. isolated from sea sediment.</title>
        <authorList>
            <person name="Kim W."/>
        </authorList>
    </citation>
    <scope>NUCLEOTIDE SEQUENCE [LARGE SCALE GENOMIC DNA]</scope>
    <source>
        <strain evidence="5 6">CAU 1492</strain>
    </source>
</reference>
<accession>A0ABY2X0K5</accession>
<comment type="caution">
    <text evidence="5">The sequence shown here is derived from an EMBL/GenBank/DDBJ whole genome shotgun (WGS) entry which is preliminary data.</text>
</comment>
<dbReference type="Proteomes" id="UP001191082">
    <property type="component" value="Unassembled WGS sequence"/>
</dbReference>
<dbReference type="PANTHER" id="PTHR33254:SF4">
    <property type="entry name" value="4-HYDROXY-4-METHYL-2-OXOGLUTARATE ALDOLASE 3-RELATED"/>
    <property type="match status" value="1"/>
</dbReference>
<dbReference type="InterPro" id="IPR005493">
    <property type="entry name" value="RraA/RraA-like"/>
</dbReference>
<dbReference type="PANTHER" id="PTHR33254">
    <property type="entry name" value="4-HYDROXY-4-METHYL-2-OXOGLUTARATE ALDOLASE 3-RELATED"/>
    <property type="match status" value="1"/>
</dbReference>
<dbReference type="SUPFAM" id="SSF89562">
    <property type="entry name" value="RraA-like"/>
    <property type="match status" value="1"/>
</dbReference>
<dbReference type="Pfam" id="PF03737">
    <property type="entry name" value="RraA-like"/>
    <property type="match status" value="1"/>
</dbReference>
<dbReference type="Gene3D" id="3.50.30.40">
    <property type="entry name" value="Ribonuclease E inhibitor RraA/RraA-like"/>
    <property type="match status" value="1"/>
</dbReference>
<organism evidence="5 6">
    <name type="scientific">Arenibacterium halophilum</name>
    <dbReference type="NCBI Taxonomy" id="2583821"/>
    <lineage>
        <taxon>Bacteria</taxon>
        <taxon>Pseudomonadati</taxon>
        <taxon>Pseudomonadota</taxon>
        <taxon>Alphaproteobacteria</taxon>
        <taxon>Rhodobacterales</taxon>
        <taxon>Paracoccaceae</taxon>
        <taxon>Arenibacterium</taxon>
    </lineage>
</organism>